<evidence type="ECO:0000313" key="2">
    <source>
        <dbReference type="Proteomes" id="UP000095282"/>
    </source>
</evidence>
<evidence type="ECO:0000313" key="3">
    <source>
        <dbReference type="WBParaSite" id="Csp11.Scaffold629.g12665.t1"/>
    </source>
</evidence>
<name>A0A1I7TX36_9PELO</name>
<keyword evidence="1" id="KW-0472">Membrane</keyword>
<keyword evidence="1" id="KW-0812">Transmembrane</keyword>
<proteinExistence type="predicted"/>
<evidence type="ECO:0000256" key="1">
    <source>
        <dbReference type="SAM" id="Phobius"/>
    </source>
</evidence>
<protein>
    <submittedName>
        <fullName evidence="3">Protein tweety homolog</fullName>
    </submittedName>
</protein>
<keyword evidence="2" id="KW-1185">Reference proteome</keyword>
<dbReference type="AlphaFoldDB" id="A0A1I7TX36"/>
<organism evidence="2 3">
    <name type="scientific">Caenorhabditis tropicalis</name>
    <dbReference type="NCBI Taxonomy" id="1561998"/>
    <lineage>
        <taxon>Eukaryota</taxon>
        <taxon>Metazoa</taxon>
        <taxon>Ecdysozoa</taxon>
        <taxon>Nematoda</taxon>
        <taxon>Chromadorea</taxon>
        <taxon>Rhabditida</taxon>
        <taxon>Rhabditina</taxon>
        <taxon>Rhabditomorpha</taxon>
        <taxon>Rhabditoidea</taxon>
        <taxon>Rhabditidae</taxon>
        <taxon>Peloderinae</taxon>
        <taxon>Caenorhabditis</taxon>
    </lineage>
</organism>
<dbReference type="STRING" id="1561998.A0A1I7TX36"/>
<dbReference type="WBParaSite" id="Csp11.Scaffold629.g12665.t1">
    <property type="protein sequence ID" value="Csp11.Scaffold629.g12665.t1"/>
    <property type="gene ID" value="Csp11.Scaffold629.g12665"/>
</dbReference>
<sequence>MEKEYDEAKLGNTTCDHGLVMVYLKDTQQLATYRGGDSFVLLGDDDMQKLHKLAAQQGSESDTLAVQYLLANYKQVSEAPIDNWYASWLPVIGLIVAVLVVLCLVSILLSLLCAKCFCCCRKNRKTINSSSSRSKFIRINGQDYTRTEVSSPQKHGLYSPDPDSFELSDRLTYHRQTGFDPTERYPPPPYPPMMMYPPTSDSLMRRVESMTGNILNGVMTFVMGRRRV</sequence>
<dbReference type="Proteomes" id="UP000095282">
    <property type="component" value="Unplaced"/>
</dbReference>
<reference evidence="3" key="1">
    <citation type="submission" date="2016-11" db="UniProtKB">
        <authorList>
            <consortium name="WormBaseParasite"/>
        </authorList>
    </citation>
    <scope>IDENTIFICATION</scope>
</reference>
<dbReference type="eggNOG" id="ENOG502S2WB">
    <property type="taxonomic scope" value="Eukaryota"/>
</dbReference>
<keyword evidence="1" id="KW-1133">Transmembrane helix</keyword>
<accession>A0A1I7TX36</accession>
<feature type="transmembrane region" description="Helical" evidence="1">
    <location>
        <begin position="88"/>
        <end position="114"/>
    </location>
</feature>